<keyword evidence="3" id="KW-1185">Reference proteome</keyword>
<name>A0ABQ9VCB9_SAGOE</name>
<feature type="compositionally biased region" description="Polar residues" evidence="1">
    <location>
        <begin position="67"/>
        <end position="78"/>
    </location>
</feature>
<dbReference type="Proteomes" id="UP001266305">
    <property type="component" value="Unassembled WGS sequence"/>
</dbReference>
<reference evidence="2 3" key="1">
    <citation type="submission" date="2023-05" db="EMBL/GenBank/DDBJ databases">
        <title>B98-5 Cell Line De Novo Hybrid Assembly: An Optical Mapping Approach.</title>
        <authorList>
            <person name="Kananen K."/>
            <person name="Auerbach J.A."/>
            <person name="Kautto E."/>
            <person name="Blachly J.S."/>
        </authorList>
    </citation>
    <scope>NUCLEOTIDE SEQUENCE [LARGE SCALE GENOMIC DNA]</scope>
    <source>
        <strain evidence="2">B95-8</strain>
        <tissue evidence="2">Cell line</tissue>
    </source>
</reference>
<proteinExistence type="predicted"/>
<evidence type="ECO:0000313" key="2">
    <source>
        <dbReference type="EMBL" id="KAK2107009.1"/>
    </source>
</evidence>
<accession>A0ABQ9VCB9</accession>
<evidence type="ECO:0000256" key="1">
    <source>
        <dbReference type="SAM" id="MobiDB-lite"/>
    </source>
</evidence>
<gene>
    <name evidence="2" type="primary">BCAR3</name>
    <name evidence="2" type="ORF">P7K49_016523</name>
</gene>
<protein>
    <submittedName>
        <fullName evidence="2">Breast cancer anti-estrogen resistance protein 3</fullName>
    </submittedName>
</protein>
<comment type="caution">
    <text evidence="2">The sequence shown here is derived from an EMBL/GenBank/DDBJ whole genome shotgun (WGS) entry which is preliminary data.</text>
</comment>
<dbReference type="EMBL" id="JASSZA010000007">
    <property type="protein sequence ID" value="KAK2107009.1"/>
    <property type="molecule type" value="Genomic_DNA"/>
</dbReference>
<evidence type="ECO:0000313" key="3">
    <source>
        <dbReference type="Proteomes" id="UP001266305"/>
    </source>
</evidence>
<feature type="region of interest" description="Disordered" evidence="1">
    <location>
        <begin position="19"/>
        <end position="108"/>
    </location>
</feature>
<sequence length="144" mass="16285">MPVNHQFPLASSMDLLSSKSSLTEHRTDAYQDVSIHSTLPRKKKGPPPIRSCDDFSHMGTLPHSKSPRQNSPLTQDGVQESPRQDRQGETFTFRGQECRREQQRQVTSGLLKMSTDARLHDVESEPTSWLTVDCISFTNLNCTE</sequence>
<organism evidence="2 3">
    <name type="scientific">Saguinus oedipus</name>
    <name type="common">Cotton-top tamarin</name>
    <name type="synonym">Oedipomidas oedipus</name>
    <dbReference type="NCBI Taxonomy" id="9490"/>
    <lineage>
        <taxon>Eukaryota</taxon>
        <taxon>Metazoa</taxon>
        <taxon>Chordata</taxon>
        <taxon>Craniata</taxon>
        <taxon>Vertebrata</taxon>
        <taxon>Euteleostomi</taxon>
        <taxon>Mammalia</taxon>
        <taxon>Eutheria</taxon>
        <taxon>Euarchontoglires</taxon>
        <taxon>Primates</taxon>
        <taxon>Haplorrhini</taxon>
        <taxon>Platyrrhini</taxon>
        <taxon>Cebidae</taxon>
        <taxon>Callitrichinae</taxon>
        <taxon>Saguinus</taxon>
    </lineage>
</organism>